<keyword evidence="4 15" id="KW-0479">Metal-binding</keyword>
<dbReference type="FunFam" id="2.60.120.650:FF:000013">
    <property type="entry name" value="Ribosomal oxygenase 1"/>
    <property type="match status" value="1"/>
</dbReference>
<evidence type="ECO:0000256" key="4">
    <source>
        <dbReference type="ARBA" id="ARBA00022723"/>
    </source>
</evidence>
<dbReference type="Gene3D" id="1.10.10.1500">
    <property type="entry name" value="JmjC domain-containing ribosomal oxygenase (ROX), dimer domain"/>
    <property type="match status" value="1"/>
</dbReference>
<dbReference type="PANTHER" id="PTHR13096:SF8">
    <property type="entry name" value="RIBOSOMAL OXYGENASE 1"/>
    <property type="match status" value="1"/>
</dbReference>
<accession>A0A4W3K636</accession>
<keyword evidence="5" id="KW-0156">Chromatin regulator</keyword>
<evidence type="ECO:0000256" key="6">
    <source>
        <dbReference type="ARBA" id="ARBA00022964"/>
    </source>
</evidence>
<dbReference type="SUPFAM" id="SSF51197">
    <property type="entry name" value="Clavaminate synthase-like"/>
    <property type="match status" value="1"/>
</dbReference>
<keyword evidence="8 15" id="KW-0408">Iron</keyword>
<evidence type="ECO:0000256" key="3">
    <source>
        <dbReference type="ARBA" id="ARBA00022491"/>
    </source>
</evidence>
<reference evidence="17" key="5">
    <citation type="submission" date="2025-09" db="UniProtKB">
        <authorList>
            <consortium name="Ensembl"/>
        </authorList>
    </citation>
    <scope>IDENTIFICATION</scope>
</reference>
<dbReference type="GeneID" id="103181758"/>
<evidence type="ECO:0000313" key="18">
    <source>
        <dbReference type="Proteomes" id="UP000314986"/>
    </source>
</evidence>
<keyword evidence="18" id="KW-1185">Reference proteome</keyword>
<dbReference type="InterPro" id="IPR049043">
    <property type="entry name" value="WHD_RIOX1"/>
</dbReference>
<evidence type="ECO:0000256" key="14">
    <source>
        <dbReference type="ARBA" id="ARBA00049324"/>
    </source>
</evidence>
<sequence>METARVSAFAIYRGIAGQGAGEGNGHGDETCNEKQKSQNGLQLCRKSKNIKRKQRHLIVKAKCLVAPVSIMEDNEIIQRYHSAGIKIAEKKSKSVTKITKKMNLKPKKVHRKHSDTLASIMTTSTTKIKSSSKSQELTSTGIGIARELSSLFVELDQISNSKERASRLFEWLIEPVTTKEFFSEMWEKKPAIISRAMADYHKTLFSTEEFDRILKEECVLFNVNLDVTSYFNGKKENHNIPGRAYPVVVWDFYKNGCSLRMLNPQAFSLNLWKVMSILQEFFGSMVGANIYLTPPGTQGFAPHYDDIEAFVLQLEGSKYWRIYNPRTEGEFLPQVSSVNLTEEDLGKPVLEVVLEPGDLLYFPRGFIHQASCLPTTHSLHVTISTYQKHTWGNLLKKILPAALEGALQDDVEFRQGLPLNYLEYTGVQHCEKVNAQRKKFIKKINSLIGRLQAYAGIDAAVDQKAKEFMHDCLPPVLSKDEIACSVHGAPTRWENGKPRDVLLDMKGDTEIRMLRSNIARLFSEDNRILLSYTVENSRIYHEVEPQSIEIDPELADGMEYLLCAYPEFKTIRSIPCADLEEKVSLASALFERGLVITKKPLSSMPEDQ</sequence>
<proteinExistence type="inferred from homology"/>
<dbReference type="KEGG" id="cmk:103181758"/>
<reference evidence="18" key="3">
    <citation type="journal article" date="2014" name="Nature">
        <title>Elephant shark genome provides unique insights into gnathostome evolution.</title>
        <authorList>
            <consortium name="International Elephant Shark Genome Sequencing Consortium"/>
            <person name="Venkatesh B."/>
            <person name="Lee A.P."/>
            <person name="Ravi V."/>
            <person name="Maurya A.K."/>
            <person name="Lian M.M."/>
            <person name="Swann J.B."/>
            <person name="Ohta Y."/>
            <person name="Flajnik M.F."/>
            <person name="Sutoh Y."/>
            <person name="Kasahara M."/>
            <person name="Hoon S."/>
            <person name="Gangu V."/>
            <person name="Roy S.W."/>
            <person name="Irimia M."/>
            <person name="Korzh V."/>
            <person name="Kondrychyn I."/>
            <person name="Lim Z.W."/>
            <person name="Tay B.H."/>
            <person name="Tohari S."/>
            <person name="Kong K.W."/>
            <person name="Ho S."/>
            <person name="Lorente-Galdos B."/>
            <person name="Quilez J."/>
            <person name="Marques-Bonet T."/>
            <person name="Raney B.J."/>
            <person name="Ingham P.W."/>
            <person name="Tay A."/>
            <person name="Hillier L.W."/>
            <person name="Minx P."/>
            <person name="Boehm T."/>
            <person name="Wilson R.K."/>
            <person name="Brenner S."/>
            <person name="Warren W.C."/>
        </authorList>
    </citation>
    <scope>NUCLEOTIDE SEQUENCE [LARGE SCALE GENOMIC DNA]</scope>
</reference>
<evidence type="ECO:0000256" key="13">
    <source>
        <dbReference type="ARBA" id="ARBA00048301"/>
    </source>
</evidence>
<evidence type="ECO:0000256" key="15">
    <source>
        <dbReference type="RuleBase" id="RU366061"/>
    </source>
</evidence>
<gene>
    <name evidence="17" type="primary">riox1</name>
</gene>
<comment type="catalytic activity">
    <reaction evidence="14">
        <text>N(6)-methyl-L-lysyl-[protein] + 2-oxoglutarate + O2 = L-lysyl-[protein] + formaldehyde + succinate + CO2</text>
        <dbReference type="Rhea" id="RHEA:60924"/>
        <dbReference type="Rhea" id="RHEA-COMP:9752"/>
        <dbReference type="Rhea" id="RHEA-COMP:13053"/>
        <dbReference type="ChEBI" id="CHEBI:15379"/>
        <dbReference type="ChEBI" id="CHEBI:16526"/>
        <dbReference type="ChEBI" id="CHEBI:16810"/>
        <dbReference type="ChEBI" id="CHEBI:16842"/>
        <dbReference type="ChEBI" id="CHEBI:29969"/>
        <dbReference type="ChEBI" id="CHEBI:30031"/>
        <dbReference type="ChEBI" id="CHEBI:61929"/>
    </reaction>
    <physiologicalReaction direction="left-to-right" evidence="14">
        <dbReference type="Rhea" id="RHEA:60925"/>
    </physiologicalReaction>
</comment>
<comment type="catalytic activity">
    <reaction evidence="12">
        <text>L-histidyl-[protein] + 2-oxoglutarate + O2 = (3S)-3-hydroxy-L-histidyl-[protein] + succinate + CO2</text>
        <dbReference type="Rhea" id="RHEA:54256"/>
        <dbReference type="Rhea" id="RHEA-COMP:9745"/>
        <dbReference type="Rhea" id="RHEA-COMP:13840"/>
        <dbReference type="ChEBI" id="CHEBI:15379"/>
        <dbReference type="ChEBI" id="CHEBI:16526"/>
        <dbReference type="ChEBI" id="CHEBI:16810"/>
        <dbReference type="ChEBI" id="CHEBI:29979"/>
        <dbReference type="ChEBI" id="CHEBI:30031"/>
        <dbReference type="ChEBI" id="CHEBI:138021"/>
        <dbReference type="EC" id="1.14.11.79"/>
    </reaction>
    <physiologicalReaction direction="left-to-right" evidence="12">
        <dbReference type="Rhea" id="RHEA:54257"/>
    </physiologicalReaction>
</comment>
<dbReference type="Proteomes" id="UP000314986">
    <property type="component" value="Unassembled WGS sequence"/>
</dbReference>
<dbReference type="InParanoid" id="A0A4W3K636"/>
<feature type="domain" description="JmjC" evidence="16">
    <location>
        <begin position="263"/>
        <end position="402"/>
    </location>
</feature>
<organism evidence="17 18">
    <name type="scientific">Callorhinchus milii</name>
    <name type="common">Ghost shark</name>
    <dbReference type="NCBI Taxonomy" id="7868"/>
    <lineage>
        <taxon>Eukaryota</taxon>
        <taxon>Metazoa</taxon>
        <taxon>Chordata</taxon>
        <taxon>Craniata</taxon>
        <taxon>Vertebrata</taxon>
        <taxon>Chondrichthyes</taxon>
        <taxon>Holocephali</taxon>
        <taxon>Chimaeriformes</taxon>
        <taxon>Callorhinchidae</taxon>
        <taxon>Callorhinchus</taxon>
    </lineage>
</organism>
<reference evidence="17" key="4">
    <citation type="submission" date="2025-08" db="UniProtKB">
        <authorList>
            <consortium name="Ensembl"/>
        </authorList>
    </citation>
    <scope>IDENTIFICATION</scope>
</reference>
<dbReference type="CTD" id="79697"/>
<dbReference type="Pfam" id="PF08007">
    <property type="entry name" value="JmjC_2"/>
    <property type="match status" value="1"/>
</dbReference>
<comment type="cofactor">
    <cofactor evidence="15">
        <name>Fe(2+)</name>
        <dbReference type="ChEBI" id="CHEBI:29033"/>
    </cofactor>
    <text evidence="15">Binds 1 Fe(2+) ion per subunit.</text>
</comment>
<dbReference type="GO" id="GO:0140680">
    <property type="term" value="F:histone H3K36me/H3K36me2 demethylase activity"/>
    <property type="evidence" value="ECO:0007669"/>
    <property type="project" value="UniProtKB-EC"/>
</dbReference>
<dbReference type="InterPro" id="IPR003347">
    <property type="entry name" value="JmjC_dom"/>
</dbReference>
<dbReference type="FunCoup" id="A0A4W3K636">
    <property type="interactions" value="355"/>
</dbReference>
<dbReference type="PROSITE" id="PS51184">
    <property type="entry name" value="JMJC"/>
    <property type="match status" value="1"/>
</dbReference>
<comment type="similarity">
    <text evidence="2">Belongs to the ROX family. NO66 subfamily.</text>
</comment>
<evidence type="ECO:0000256" key="10">
    <source>
        <dbReference type="ARBA" id="ARBA00023163"/>
    </source>
</evidence>
<dbReference type="FunFam" id="3.90.930.40:FF:000001">
    <property type="entry name" value="ribosomal oxygenase 1 isoform X1"/>
    <property type="match status" value="1"/>
</dbReference>
<dbReference type="Pfam" id="PF21233">
    <property type="entry name" value="WHD_RIOX1"/>
    <property type="match status" value="1"/>
</dbReference>
<evidence type="ECO:0000256" key="7">
    <source>
        <dbReference type="ARBA" id="ARBA00023002"/>
    </source>
</evidence>
<dbReference type="AlphaFoldDB" id="A0A4W3K636"/>
<comment type="subcellular location">
    <subcellularLocation>
        <location evidence="1 15">Nucleus</location>
    </subcellularLocation>
</comment>
<evidence type="ECO:0000256" key="11">
    <source>
        <dbReference type="ARBA" id="ARBA00023242"/>
    </source>
</evidence>
<dbReference type="Ensembl" id="ENSCMIT00000048032.1">
    <property type="protein sequence ID" value="ENSCMIP00000047361.1"/>
    <property type="gene ID" value="ENSCMIG00000019420.1"/>
</dbReference>
<evidence type="ECO:0000256" key="9">
    <source>
        <dbReference type="ARBA" id="ARBA00023015"/>
    </source>
</evidence>
<dbReference type="EC" id="1.14.11.-" evidence="15"/>
<dbReference type="Gene3D" id="2.60.120.650">
    <property type="entry name" value="Cupin"/>
    <property type="match status" value="1"/>
</dbReference>
<dbReference type="SMART" id="SM00558">
    <property type="entry name" value="JmjC"/>
    <property type="match status" value="1"/>
</dbReference>
<dbReference type="FunFam" id="1.10.10.1500:FF:000001">
    <property type="entry name" value="ribosomal oxygenase 1 isoform X1"/>
    <property type="match status" value="1"/>
</dbReference>
<dbReference type="OrthoDB" id="425950at2759"/>
<evidence type="ECO:0000256" key="1">
    <source>
        <dbReference type="ARBA" id="ARBA00004123"/>
    </source>
</evidence>
<keyword evidence="11 15" id="KW-0539">Nucleus</keyword>
<dbReference type="Gene3D" id="3.90.930.40">
    <property type="match status" value="1"/>
</dbReference>
<dbReference type="STRING" id="7868.ENSCMIP00000047361"/>
<reference evidence="18" key="2">
    <citation type="journal article" date="2007" name="PLoS Biol.">
        <title>Survey sequencing and comparative analysis of the elephant shark (Callorhinchus milii) genome.</title>
        <authorList>
            <person name="Venkatesh B."/>
            <person name="Kirkness E.F."/>
            <person name="Loh Y.H."/>
            <person name="Halpern A.L."/>
            <person name="Lee A.P."/>
            <person name="Johnson J."/>
            <person name="Dandona N."/>
            <person name="Viswanathan L.D."/>
            <person name="Tay A."/>
            <person name="Venter J.C."/>
            <person name="Strausberg R.L."/>
            <person name="Brenner S."/>
        </authorList>
    </citation>
    <scope>NUCLEOTIDE SEQUENCE [LARGE SCALE GENOMIC DNA]</scope>
</reference>
<keyword evidence="9 15" id="KW-0805">Transcription regulation</keyword>
<evidence type="ECO:0000256" key="2">
    <source>
        <dbReference type="ARBA" id="ARBA00010309"/>
    </source>
</evidence>
<dbReference type="GeneTree" id="ENSGT00390000000083"/>
<name>A0A4W3K636_CALMI</name>
<dbReference type="OMA" id="YLEYMGV"/>
<dbReference type="InterPro" id="IPR039994">
    <property type="entry name" value="NO66-like"/>
</dbReference>
<dbReference type="GO" id="GO:0005506">
    <property type="term" value="F:iron ion binding"/>
    <property type="evidence" value="ECO:0007669"/>
    <property type="project" value="UniProtKB-UniRule"/>
</dbReference>
<evidence type="ECO:0000313" key="17">
    <source>
        <dbReference type="Ensembl" id="ENSCMIP00000047361.1"/>
    </source>
</evidence>
<keyword evidence="10 15" id="KW-0804">Transcription</keyword>
<evidence type="ECO:0000256" key="5">
    <source>
        <dbReference type="ARBA" id="ARBA00022853"/>
    </source>
</evidence>
<comment type="function">
    <text evidence="15">Oxygenase that can act as both a histone lysine demethylase and a ribosomal histidine hydroxylase.</text>
</comment>
<dbReference type="GO" id="GO:0032453">
    <property type="term" value="F:histone H3K4 demethylase activity"/>
    <property type="evidence" value="ECO:0007669"/>
    <property type="project" value="TreeGrafter"/>
</dbReference>
<dbReference type="GO" id="GO:0005730">
    <property type="term" value="C:nucleolus"/>
    <property type="evidence" value="ECO:0007669"/>
    <property type="project" value="TreeGrafter"/>
</dbReference>
<dbReference type="PANTHER" id="PTHR13096">
    <property type="entry name" value="MINA53 MYC INDUCED NUCLEAR ANTIGEN"/>
    <property type="match status" value="1"/>
</dbReference>
<comment type="catalytic activity">
    <reaction evidence="13">
        <text>N(6),N(6)-dimethyl-L-lysyl(36)-[histone H3] + 2 2-oxoglutarate + 2 O2 = L-lysyl(36)-[histone H3] + 2 formaldehyde + 2 succinate + 2 CO2</text>
        <dbReference type="Rhea" id="RHEA:42032"/>
        <dbReference type="Rhea" id="RHEA-COMP:9785"/>
        <dbReference type="Rhea" id="RHEA-COMP:9787"/>
        <dbReference type="ChEBI" id="CHEBI:15379"/>
        <dbReference type="ChEBI" id="CHEBI:16526"/>
        <dbReference type="ChEBI" id="CHEBI:16810"/>
        <dbReference type="ChEBI" id="CHEBI:16842"/>
        <dbReference type="ChEBI" id="CHEBI:29969"/>
        <dbReference type="ChEBI" id="CHEBI:30031"/>
        <dbReference type="ChEBI" id="CHEBI:61976"/>
        <dbReference type="EC" id="1.14.11.27"/>
    </reaction>
    <physiologicalReaction direction="left-to-right" evidence="13">
        <dbReference type="Rhea" id="RHEA:42033"/>
    </physiologicalReaction>
</comment>
<reference evidence="18" key="1">
    <citation type="journal article" date="2006" name="Science">
        <title>Ancient noncoding elements conserved in the human genome.</title>
        <authorList>
            <person name="Venkatesh B."/>
            <person name="Kirkness E.F."/>
            <person name="Loh Y.H."/>
            <person name="Halpern A.L."/>
            <person name="Lee A.P."/>
            <person name="Johnson J."/>
            <person name="Dandona N."/>
            <person name="Viswanathan L.D."/>
            <person name="Tay A."/>
            <person name="Venter J.C."/>
            <person name="Strausberg R.L."/>
            <person name="Brenner S."/>
        </authorList>
    </citation>
    <scope>NUCLEOTIDE SEQUENCE [LARGE SCALE GENOMIC DNA]</scope>
</reference>
<keyword evidence="3" id="KW-0678">Repressor</keyword>
<evidence type="ECO:0000259" key="16">
    <source>
        <dbReference type="PROSITE" id="PS51184"/>
    </source>
</evidence>
<keyword evidence="7 15" id="KW-0560">Oxidoreductase</keyword>
<protein>
    <recommendedName>
        <fullName evidence="15">Bifunctional lysine-specific demethylase and histidyl-hydroxylase</fullName>
        <ecNumber evidence="15">1.14.11.-</ecNumber>
    </recommendedName>
</protein>
<evidence type="ECO:0000256" key="12">
    <source>
        <dbReference type="ARBA" id="ARBA00048149"/>
    </source>
</evidence>
<dbReference type="GO" id="GO:0036139">
    <property type="term" value="F:peptidyl-histidine dioxygenase activity"/>
    <property type="evidence" value="ECO:0007669"/>
    <property type="project" value="UniProtKB-EC"/>
</dbReference>
<keyword evidence="6 15" id="KW-0223">Dioxygenase</keyword>
<evidence type="ECO:0000256" key="8">
    <source>
        <dbReference type="ARBA" id="ARBA00023004"/>
    </source>
</evidence>